<dbReference type="Proteomes" id="UP001497525">
    <property type="component" value="Unassembled WGS sequence"/>
</dbReference>
<dbReference type="AlphaFoldDB" id="A0AAV2T5R8"/>
<dbReference type="EMBL" id="CAXLJL010000123">
    <property type="protein sequence ID" value="CAL5132246.1"/>
    <property type="molecule type" value="Genomic_DNA"/>
</dbReference>
<proteinExistence type="inferred from homology"/>
<dbReference type="GO" id="GO:0005886">
    <property type="term" value="C:plasma membrane"/>
    <property type="evidence" value="ECO:0007669"/>
    <property type="project" value="TreeGrafter"/>
</dbReference>
<dbReference type="PANTHER" id="PTHR23248:SF9">
    <property type="entry name" value="PHOSPHOLIPID SCRAMBLASE"/>
    <property type="match status" value="1"/>
</dbReference>
<comment type="function">
    <text evidence="2">May mediate accelerated ATP-independent bidirectional transbilayer migration of phospholipids upon binding calcium ions that results in a loss of phospholipid asymmetry in the plasma membrane.</text>
</comment>
<comment type="similarity">
    <text evidence="1 2">Belongs to the phospholipid scramblase family.</text>
</comment>
<gene>
    <name evidence="3" type="ORF">CDAUBV1_LOCUS5087</name>
</gene>
<sequence length="223" mass="26053">MTDAEGGYYSVDFKLPKELKPLLEADRLIVNQAPIPKRVGRYNVLNHYEVLANSPSRNWEFVIKFEEESSFRCRLFCSNYRPFIMRGVTEFETIMMLRRPLRCPANFCYCCPYELRVEAPPGTHFGSIVQAPACLANRFYLKDDTGQAKLKIEGPWFARHCCLDMYFKIYSMTGGRSIGRIVRQWRDGHDTFHLAFPRDLHVHMKTLLMTSTILIDFIYFGSH</sequence>
<comment type="caution">
    <text evidence="3">The sequence shown here is derived from an EMBL/GenBank/DDBJ whole genome shotgun (WGS) entry which is preliminary data.</text>
</comment>
<reference evidence="3" key="1">
    <citation type="submission" date="2024-06" db="EMBL/GenBank/DDBJ databases">
        <authorList>
            <person name="Liu X."/>
            <person name="Lenzi L."/>
            <person name="Haldenby T S."/>
            <person name="Uol C."/>
        </authorList>
    </citation>
    <scope>NUCLEOTIDE SEQUENCE</scope>
</reference>
<evidence type="ECO:0000256" key="2">
    <source>
        <dbReference type="RuleBase" id="RU363116"/>
    </source>
</evidence>
<dbReference type="PANTHER" id="PTHR23248">
    <property type="entry name" value="PHOSPHOLIPID SCRAMBLASE-RELATED"/>
    <property type="match status" value="1"/>
</dbReference>
<evidence type="ECO:0000256" key="1">
    <source>
        <dbReference type="ARBA" id="ARBA00005350"/>
    </source>
</evidence>
<organism evidence="3 4">
    <name type="scientific">Calicophoron daubneyi</name>
    <name type="common">Rumen fluke</name>
    <name type="synonym">Paramphistomum daubneyi</name>
    <dbReference type="NCBI Taxonomy" id="300641"/>
    <lineage>
        <taxon>Eukaryota</taxon>
        <taxon>Metazoa</taxon>
        <taxon>Spiralia</taxon>
        <taxon>Lophotrochozoa</taxon>
        <taxon>Platyhelminthes</taxon>
        <taxon>Trematoda</taxon>
        <taxon>Digenea</taxon>
        <taxon>Plagiorchiida</taxon>
        <taxon>Pronocephalata</taxon>
        <taxon>Paramphistomoidea</taxon>
        <taxon>Paramphistomidae</taxon>
        <taxon>Calicophoron</taxon>
    </lineage>
</organism>
<evidence type="ECO:0000313" key="3">
    <source>
        <dbReference type="EMBL" id="CAL5132246.1"/>
    </source>
</evidence>
<dbReference type="InterPro" id="IPR005552">
    <property type="entry name" value="Scramblase"/>
</dbReference>
<keyword evidence="2" id="KW-0564">Palmitate</keyword>
<evidence type="ECO:0000313" key="4">
    <source>
        <dbReference type="Proteomes" id="UP001497525"/>
    </source>
</evidence>
<keyword evidence="2" id="KW-0106">Calcium</keyword>
<dbReference type="GO" id="GO:0017128">
    <property type="term" value="F:phospholipid scramblase activity"/>
    <property type="evidence" value="ECO:0007669"/>
    <property type="project" value="InterPro"/>
</dbReference>
<keyword evidence="2" id="KW-0449">Lipoprotein</keyword>
<name>A0AAV2T5R8_CALDB</name>
<dbReference type="Pfam" id="PF03803">
    <property type="entry name" value="Scramblase"/>
    <property type="match status" value="1"/>
</dbReference>
<accession>A0AAV2T5R8</accession>
<comment type="cofactor">
    <cofactor evidence="2">
        <name>Ca(2+)</name>
        <dbReference type="ChEBI" id="CHEBI:29108"/>
    </cofactor>
</comment>
<protein>
    <recommendedName>
        <fullName evidence="2">Phospholipid scramblase</fullName>
    </recommendedName>
</protein>